<dbReference type="EMBL" id="JACMSC010000002">
    <property type="protein sequence ID" value="KAG6531287.1"/>
    <property type="molecule type" value="Genomic_DNA"/>
</dbReference>
<dbReference type="PROSITE" id="PS01132">
    <property type="entry name" value="ACTINS_ACT_LIKE"/>
    <property type="match status" value="1"/>
</dbReference>
<dbReference type="SMART" id="SM00268">
    <property type="entry name" value="ACTIN"/>
    <property type="match status" value="1"/>
</dbReference>
<dbReference type="GO" id="GO:0005856">
    <property type="term" value="C:cytoskeleton"/>
    <property type="evidence" value="ECO:0007669"/>
    <property type="project" value="UniProtKB-SubCell"/>
</dbReference>
<evidence type="ECO:0000259" key="25">
    <source>
        <dbReference type="PROSITE" id="PS50222"/>
    </source>
</evidence>
<comment type="caution">
    <text evidence="27">The sequence shown here is derived from an EMBL/GenBank/DDBJ whole genome shotgun (WGS) entry which is preliminary data.</text>
</comment>
<dbReference type="Pfam" id="PF08022">
    <property type="entry name" value="FAD_binding_8"/>
    <property type="match status" value="1"/>
</dbReference>
<dbReference type="GO" id="GO:0016787">
    <property type="term" value="F:hydrolase activity"/>
    <property type="evidence" value="ECO:0007669"/>
    <property type="project" value="UniProtKB-KW"/>
</dbReference>
<feature type="transmembrane region" description="Helical" evidence="24">
    <location>
        <begin position="516"/>
        <end position="538"/>
    </location>
</feature>
<comment type="function">
    <text evidence="1">Essential component of cell cytoskeleton; plays an important role in cytoplasmic streaming, cell shape determination, cell division, organelle movement and extension growth.</text>
</comment>
<evidence type="ECO:0000256" key="1">
    <source>
        <dbReference type="ARBA" id="ARBA00003589"/>
    </source>
</evidence>
<feature type="transmembrane region" description="Helical" evidence="24">
    <location>
        <begin position="705"/>
        <end position="722"/>
    </location>
</feature>
<evidence type="ECO:0000256" key="9">
    <source>
        <dbReference type="ARBA" id="ARBA00022692"/>
    </source>
</evidence>
<dbReference type="PROSITE" id="PS50222">
    <property type="entry name" value="EF_HAND_2"/>
    <property type="match status" value="1"/>
</dbReference>
<dbReference type="InterPro" id="IPR004000">
    <property type="entry name" value="Actin"/>
</dbReference>
<dbReference type="InterPro" id="IPR043129">
    <property type="entry name" value="ATPase_NBD"/>
</dbReference>
<dbReference type="GO" id="GO:0004601">
    <property type="term" value="F:peroxidase activity"/>
    <property type="evidence" value="ECO:0007669"/>
    <property type="project" value="UniProtKB-KW"/>
</dbReference>
<dbReference type="PRINTS" id="PR00190">
    <property type="entry name" value="ACTIN"/>
</dbReference>
<reference evidence="27 28" key="1">
    <citation type="submission" date="2020-08" db="EMBL/GenBank/DDBJ databases">
        <title>Plant Genome Project.</title>
        <authorList>
            <person name="Zhang R.-G."/>
        </authorList>
    </citation>
    <scope>NUCLEOTIDE SEQUENCE [LARGE SCALE GENOMIC DNA]</scope>
    <source>
        <tissue evidence="27">Rhizome</tissue>
    </source>
</reference>
<dbReference type="CDD" id="cd10224">
    <property type="entry name" value="ASKHA_NBD_actin"/>
    <property type="match status" value="1"/>
</dbReference>
<evidence type="ECO:0000256" key="8">
    <source>
        <dbReference type="ARBA" id="ARBA00022630"/>
    </source>
</evidence>
<evidence type="ECO:0000256" key="6">
    <source>
        <dbReference type="ARBA" id="ARBA00022490"/>
    </source>
</evidence>
<dbReference type="InterPro" id="IPR002048">
    <property type="entry name" value="EF_hand_dom"/>
</dbReference>
<evidence type="ECO:0000259" key="26">
    <source>
        <dbReference type="PROSITE" id="PS51384"/>
    </source>
</evidence>
<sequence length="1275" mass="142576">MDTPLSDHKAHELESVVIDQTDPATEPLPDNASRRTGSFLSRHSSAKVGFGNSFRIGSSRKSPGGAGRPNPQSKMARMTSRAQTGIRGLQFLDKTSGGSGGWEAVEKRFEQLAVDGRLPKENFGRCIGEFFDLLLGIKNEDRQALQLKRVSDISDCPNSHYLCFNYQMQGMAESKEFAEEIFVALARRRNLEPQNGIAKDELKEFWEEMTDQNFDSRLQIFFDMCDKNGDGKLSEDEVKEIIILSASANKLVKLKHHAATYAALIMEELDPDGLGYIELWQLETLLQGMVCSQGSENTIKSSHTLARTMIPKRYRNPINRVITTTVDFVYENWKRIWVLSFWLLLNIVLALWKFAQYKSRAAFEVMGYCVCIAKAAAETLKLNMALILIPVCRNTLTRLRSTCLSSVIPFDDNINFHKTIALAITIGTSVHTLAHVTCDFPRLITCPNSKFMSTLGPNFNYKQPTYLTLVESAPGVTGILMIFIMAFAFTLATHSFRRSVVKLPSPLHHLAGFNAFWYAHHLLVIAYILLIIHSYFIFLTKEWYKKTTWMYLAVPVSFYACERIIRTVRENSYAVSIVKAAIYPGNVLSIHMKKPLGFKYKSGMYLFVKCPDVSTFEWHPFSITSAPGDDHLSVHIRTLGDWTTELRNLFGKVCEAQVTSKKANLVRLETTVVADAQSSKDTRFPKVYIDGPYGAPAQSYKKYDILLLIGLGIGATPFISILKDLLNNIKNNEDLQRMQNPDPSNIKSNGPGRAYFYWVTREQGSFEWFKGVMNDVAESDHNNAIEMHNYLTSVYEEGDARSTLIAMVQSLQHAKSGVDIVSGSRLSVLIKVTHLSAFHCPRLFPFPRFLASPIAPSPPDYLVAFFDKGKSSFSSPIRVYCDVTADLLVCISGSDSQKMADAEDIQPLVCDNGTGMVKAGFAGDDAPRAVFPSIVGRPRHTGVMVGMGQKDAYVGDEAQSKRGILTLKYPIEHGIVSNWDDMEKIWHHTFYNELRVAPEEHPILLTEAPLNPKANREKMTQIMFETFNVPAMYVAIQAVLSLYASGRTTGIVLDSGDGVSHTVPIYEGYALPHAILRLDLAGRDLTDSLMKILTERGYSFTTTAEREIVRDIKEKLAYVALDYEQELEAAKTSSAVEKSYELPDGQVITIGAERFRCPEVLFQPSLIGMESAGIHETTYNSIMKCDVDIRKDLYGNVVLSGGSTMFPGIADRMSKEITALAPSSMKIKVVAPPERKYSVWIGGSILASLSTFQQMWISKGEYEESGPAIVHRKCF</sequence>
<comment type="similarity">
    <text evidence="4 22">Belongs to the actin family.</text>
</comment>
<keyword evidence="12" id="KW-0378">Hydrolase</keyword>
<evidence type="ECO:0000256" key="11">
    <source>
        <dbReference type="ARBA" id="ARBA00022741"/>
    </source>
</evidence>
<keyword evidence="18" id="KW-0560">Oxidoreductase</keyword>
<keyword evidence="20" id="KW-0206">Cytoskeleton</keyword>
<evidence type="ECO:0000313" key="28">
    <source>
        <dbReference type="Proteomes" id="UP000734854"/>
    </source>
</evidence>
<dbReference type="PANTHER" id="PTHR11972">
    <property type="entry name" value="NADPH OXIDASE"/>
    <property type="match status" value="1"/>
</dbReference>
<evidence type="ECO:0000256" key="23">
    <source>
        <dbReference type="SAM" id="MobiDB-lite"/>
    </source>
</evidence>
<comment type="similarity">
    <text evidence="5">Belongs to the RBOH (TC 5.B.1.3) family.</text>
</comment>
<evidence type="ECO:0000256" key="21">
    <source>
        <dbReference type="ARBA" id="ARBA00049360"/>
    </source>
</evidence>
<feature type="transmembrane region" description="Helical" evidence="24">
    <location>
        <begin position="336"/>
        <end position="355"/>
    </location>
</feature>
<keyword evidence="13" id="KW-0274">FAD</keyword>
<dbReference type="SUPFAM" id="SSF53067">
    <property type="entry name" value="Actin-like ATPase domain"/>
    <property type="match status" value="2"/>
</dbReference>
<dbReference type="InterPro" id="IPR013623">
    <property type="entry name" value="NADPH_Ox"/>
</dbReference>
<proteinExistence type="inferred from homology"/>
<keyword evidence="9 24" id="KW-0812">Transmembrane</keyword>
<comment type="catalytic activity">
    <reaction evidence="21">
        <text>ATP + H2O = ADP + phosphate + H(+)</text>
        <dbReference type="Rhea" id="RHEA:13065"/>
        <dbReference type="ChEBI" id="CHEBI:15377"/>
        <dbReference type="ChEBI" id="CHEBI:15378"/>
        <dbReference type="ChEBI" id="CHEBI:30616"/>
        <dbReference type="ChEBI" id="CHEBI:43474"/>
        <dbReference type="ChEBI" id="CHEBI:456216"/>
    </reaction>
</comment>
<dbReference type="SMART" id="SM00054">
    <property type="entry name" value="EFh"/>
    <property type="match status" value="2"/>
</dbReference>
<evidence type="ECO:0000256" key="12">
    <source>
        <dbReference type="ARBA" id="ARBA00022801"/>
    </source>
</evidence>
<dbReference type="FunFam" id="3.30.420.40:FF:000404">
    <property type="entry name" value="Major actin"/>
    <property type="match status" value="1"/>
</dbReference>
<dbReference type="GO" id="GO:0005886">
    <property type="term" value="C:plasma membrane"/>
    <property type="evidence" value="ECO:0007669"/>
    <property type="project" value="TreeGrafter"/>
</dbReference>
<evidence type="ECO:0000313" key="27">
    <source>
        <dbReference type="EMBL" id="KAG6531287.1"/>
    </source>
</evidence>
<feature type="transmembrane region" description="Helical" evidence="24">
    <location>
        <begin position="476"/>
        <end position="496"/>
    </location>
</feature>
<dbReference type="PROSITE" id="PS00432">
    <property type="entry name" value="ACTINS_2"/>
    <property type="match status" value="1"/>
</dbReference>
<dbReference type="InterPro" id="IPR013130">
    <property type="entry name" value="Fe3_Rdtase_TM_dom"/>
</dbReference>
<dbReference type="InterPro" id="IPR013112">
    <property type="entry name" value="FAD-bd_8"/>
</dbReference>
<keyword evidence="14" id="KW-0106">Calcium</keyword>
<evidence type="ECO:0000256" key="18">
    <source>
        <dbReference type="ARBA" id="ARBA00023002"/>
    </source>
</evidence>
<dbReference type="PROSITE" id="PS51384">
    <property type="entry name" value="FAD_FR"/>
    <property type="match status" value="1"/>
</dbReference>
<dbReference type="CDD" id="cd06186">
    <property type="entry name" value="NOX_Duox_like_FAD_NADP"/>
    <property type="match status" value="1"/>
</dbReference>
<evidence type="ECO:0000256" key="5">
    <source>
        <dbReference type="ARBA" id="ARBA00007975"/>
    </source>
</evidence>
<dbReference type="AlphaFoldDB" id="A0A8J5HTQ1"/>
<evidence type="ECO:0000256" key="15">
    <source>
        <dbReference type="ARBA" id="ARBA00022840"/>
    </source>
</evidence>
<dbReference type="PANTHER" id="PTHR11972:SF54">
    <property type="entry name" value="RESPIRATORY BURST OXIDASE HOMOLOG PROTEIN J-RELATED"/>
    <property type="match status" value="1"/>
</dbReference>
<dbReference type="InterPro" id="IPR011992">
    <property type="entry name" value="EF-hand-dom_pair"/>
</dbReference>
<evidence type="ECO:0000256" key="24">
    <source>
        <dbReference type="SAM" id="Phobius"/>
    </source>
</evidence>
<dbReference type="InterPro" id="IPR004001">
    <property type="entry name" value="Actin_CS"/>
</dbReference>
<dbReference type="Pfam" id="PF08414">
    <property type="entry name" value="NADPH_Ox"/>
    <property type="match status" value="2"/>
</dbReference>
<dbReference type="InterPro" id="IPR020902">
    <property type="entry name" value="Actin/actin-like_CS"/>
</dbReference>
<evidence type="ECO:0000256" key="3">
    <source>
        <dbReference type="ARBA" id="ARBA00004245"/>
    </source>
</evidence>
<evidence type="ECO:0000256" key="7">
    <source>
        <dbReference type="ARBA" id="ARBA00022559"/>
    </source>
</evidence>
<evidence type="ECO:0000256" key="13">
    <source>
        <dbReference type="ARBA" id="ARBA00022827"/>
    </source>
</evidence>
<dbReference type="Pfam" id="PF01794">
    <property type="entry name" value="Ferric_reduct"/>
    <property type="match status" value="1"/>
</dbReference>
<dbReference type="FunFam" id="3.90.640.10:FF:000001">
    <property type="entry name" value="Actin, muscle"/>
    <property type="match status" value="1"/>
</dbReference>
<dbReference type="CDD" id="cd00051">
    <property type="entry name" value="EFh"/>
    <property type="match status" value="2"/>
</dbReference>
<comment type="subcellular location">
    <subcellularLocation>
        <location evidence="3">Cytoplasm</location>
        <location evidence="3">Cytoskeleton</location>
    </subcellularLocation>
    <subcellularLocation>
        <location evidence="2">Membrane</location>
        <topology evidence="2">Multi-pass membrane protein</topology>
    </subcellularLocation>
</comment>
<protein>
    <submittedName>
        <fullName evidence="27">Uncharacterized protein</fullName>
    </submittedName>
</protein>
<dbReference type="SFLD" id="SFLDG01169">
    <property type="entry name" value="NADPH_oxidase_subgroup_(NOX)"/>
    <property type="match status" value="1"/>
</dbReference>
<dbReference type="Gene3D" id="2.40.30.10">
    <property type="entry name" value="Translation factors"/>
    <property type="match status" value="1"/>
</dbReference>
<evidence type="ECO:0000256" key="10">
    <source>
        <dbReference type="ARBA" id="ARBA00022723"/>
    </source>
</evidence>
<dbReference type="FunFam" id="2.40.30.10:FF:000019">
    <property type="entry name" value="Respiratory burst oxidase homolog A"/>
    <property type="match status" value="1"/>
</dbReference>
<keyword evidence="19 24" id="KW-0472">Membrane</keyword>
<accession>A0A8J5HTQ1</accession>
<dbReference type="InterPro" id="IPR013121">
    <property type="entry name" value="Fe_red_NAD-bd_6"/>
</dbReference>
<dbReference type="InterPro" id="IPR018247">
    <property type="entry name" value="EF_Hand_1_Ca_BS"/>
</dbReference>
<dbReference type="SUPFAM" id="SSF47473">
    <property type="entry name" value="EF-hand"/>
    <property type="match status" value="1"/>
</dbReference>
<organism evidence="27 28">
    <name type="scientific">Zingiber officinale</name>
    <name type="common">Ginger</name>
    <name type="synonym">Amomum zingiber</name>
    <dbReference type="NCBI Taxonomy" id="94328"/>
    <lineage>
        <taxon>Eukaryota</taxon>
        <taxon>Viridiplantae</taxon>
        <taxon>Streptophyta</taxon>
        <taxon>Embryophyta</taxon>
        <taxon>Tracheophyta</taxon>
        <taxon>Spermatophyta</taxon>
        <taxon>Magnoliopsida</taxon>
        <taxon>Liliopsida</taxon>
        <taxon>Zingiberales</taxon>
        <taxon>Zingiberaceae</taxon>
        <taxon>Zingiber</taxon>
    </lineage>
</organism>
<dbReference type="Proteomes" id="UP000734854">
    <property type="component" value="Unassembled WGS sequence"/>
</dbReference>
<keyword evidence="28" id="KW-1185">Reference proteome</keyword>
<keyword evidence="17 24" id="KW-1133">Transmembrane helix</keyword>
<evidence type="ECO:0000256" key="16">
    <source>
        <dbReference type="ARBA" id="ARBA00022857"/>
    </source>
</evidence>
<dbReference type="PROSITE" id="PS00018">
    <property type="entry name" value="EF_HAND_1"/>
    <property type="match status" value="1"/>
</dbReference>
<evidence type="ECO:0000256" key="4">
    <source>
        <dbReference type="ARBA" id="ARBA00006752"/>
    </source>
</evidence>
<feature type="domain" description="FAD-binding FR-type" evidence="26">
    <location>
        <begin position="557"/>
        <end position="699"/>
    </location>
</feature>
<evidence type="ECO:0000256" key="14">
    <source>
        <dbReference type="ARBA" id="ARBA00022837"/>
    </source>
</evidence>
<dbReference type="Pfam" id="PF08030">
    <property type="entry name" value="NAD_binding_6"/>
    <property type="match status" value="1"/>
</dbReference>
<dbReference type="InterPro" id="IPR039261">
    <property type="entry name" value="FNR_nucleotide-bd"/>
</dbReference>
<dbReference type="FunFam" id="3.30.420.40:FF:000291">
    <property type="entry name" value="Actin, alpha skeletal muscle"/>
    <property type="match status" value="1"/>
</dbReference>
<dbReference type="Gene3D" id="3.40.50.80">
    <property type="entry name" value="Nucleotide-binding domain of ferredoxin-NADP reductase (FNR) module"/>
    <property type="match status" value="1"/>
</dbReference>
<dbReference type="PROSITE" id="PS00406">
    <property type="entry name" value="ACTINS_1"/>
    <property type="match status" value="1"/>
</dbReference>
<feature type="domain" description="EF-hand" evidence="25">
    <location>
        <begin position="213"/>
        <end position="248"/>
    </location>
</feature>
<dbReference type="Pfam" id="PF00022">
    <property type="entry name" value="Actin"/>
    <property type="match status" value="1"/>
</dbReference>
<dbReference type="GO" id="GO:0005509">
    <property type="term" value="F:calcium ion binding"/>
    <property type="evidence" value="ECO:0007669"/>
    <property type="project" value="InterPro"/>
</dbReference>
<evidence type="ECO:0000256" key="20">
    <source>
        <dbReference type="ARBA" id="ARBA00023212"/>
    </source>
</evidence>
<dbReference type="SUPFAM" id="SSF63380">
    <property type="entry name" value="Riboflavin synthase domain-like"/>
    <property type="match status" value="1"/>
</dbReference>
<evidence type="ECO:0000256" key="17">
    <source>
        <dbReference type="ARBA" id="ARBA00022989"/>
    </source>
</evidence>
<dbReference type="SUPFAM" id="SSF52343">
    <property type="entry name" value="Ferredoxin reductase-like, C-terminal NADP-linked domain"/>
    <property type="match status" value="1"/>
</dbReference>
<dbReference type="FunFam" id="3.30.420.40:FF:000058">
    <property type="entry name" value="Putative actin-related protein 5"/>
    <property type="match status" value="1"/>
</dbReference>
<name>A0A8J5HTQ1_ZINOF</name>
<gene>
    <name evidence="27" type="ORF">ZIOFF_005091</name>
</gene>
<dbReference type="GO" id="GO:0016174">
    <property type="term" value="F:NAD(P)H oxidase H2O2-forming activity"/>
    <property type="evidence" value="ECO:0007669"/>
    <property type="project" value="TreeGrafter"/>
</dbReference>
<dbReference type="GO" id="GO:0005524">
    <property type="term" value="F:ATP binding"/>
    <property type="evidence" value="ECO:0007669"/>
    <property type="project" value="UniProtKB-KW"/>
</dbReference>
<dbReference type="InterPro" id="IPR017938">
    <property type="entry name" value="Riboflavin_synthase-like_b-brl"/>
</dbReference>
<dbReference type="GO" id="GO:0048767">
    <property type="term" value="P:root hair elongation"/>
    <property type="evidence" value="ECO:0007669"/>
    <property type="project" value="UniProtKB-ARBA"/>
</dbReference>
<keyword evidence="7" id="KW-0575">Peroxidase</keyword>
<evidence type="ECO:0000256" key="22">
    <source>
        <dbReference type="RuleBase" id="RU000487"/>
    </source>
</evidence>
<dbReference type="Gene3D" id="3.90.640.10">
    <property type="entry name" value="Actin, Chain A, domain 4"/>
    <property type="match status" value="1"/>
</dbReference>
<dbReference type="InterPro" id="IPR017927">
    <property type="entry name" value="FAD-bd_FR_type"/>
</dbReference>
<dbReference type="Gene3D" id="3.30.420.40">
    <property type="match status" value="2"/>
</dbReference>
<dbReference type="InterPro" id="IPR050369">
    <property type="entry name" value="RBOH/FRE"/>
</dbReference>
<dbReference type="Gene3D" id="1.10.238.10">
    <property type="entry name" value="EF-hand"/>
    <property type="match status" value="1"/>
</dbReference>
<evidence type="ECO:0000256" key="19">
    <source>
        <dbReference type="ARBA" id="ARBA00023136"/>
    </source>
</evidence>
<keyword evidence="11" id="KW-0547">Nucleotide-binding</keyword>
<keyword evidence="15" id="KW-0067">ATP-binding</keyword>
<keyword evidence="16" id="KW-0521">NADP</keyword>
<feature type="region of interest" description="Disordered" evidence="23">
    <location>
        <begin position="1"/>
        <end position="81"/>
    </location>
</feature>
<keyword evidence="10" id="KW-0479">Metal-binding</keyword>
<feature type="compositionally biased region" description="Polar residues" evidence="23">
    <location>
        <begin position="34"/>
        <end position="43"/>
    </location>
</feature>
<evidence type="ECO:0000256" key="2">
    <source>
        <dbReference type="ARBA" id="ARBA00004141"/>
    </source>
</evidence>
<keyword evidence="6" id="KW-0963">Cytoplasm</keyword>
<keyword evidence="8" id="KW-0285">Flavoprotein</keyword>
<feature type="compositionally biased region" description="Basic and acidic residues" evidence="23">
    <location>
        <begin position="1"/>
        <end position="14"/>
    </location>
</feature>